<dbReference type="AlphaFoldDB" id="A0A4R2AS11"/>
<organism evidence="1 2">
    <name type="scientific">Sinorhizobium americanum</name>
    <dbReference type="NCBI Taxonomy" id="194963"/>
    <lineage>
        <taxon>Bacteria</taxon>
        <taxon>Pseudomonadati</taxon>
        <taxon>Pseudomonadota</taxon>
        <taxon>Alphaproteobacteria</taxon>
        <taxon>Hyphomicrobiales</taxon>
        <taxon>Rhizobiaceae</taxon>
        <taxon>Sinorhizobium/Ensifer group</taxon>
        <taxon>Sinorhizobium</taxon>
    </lineage>
</organism>
<gene>
    <name evidence="1" type="ORF">EV184_14510</name>
</gene>
<name>A0A4R2AS11_9HYPH</name>
<reference evidence="1 2" key="1">
    <citation type="submission" date="2019-03" db="EMBL/GenBank/DDBJ databases">
        <title>Genomic Encyclopedia of Type Strains, Phase IV (KMG-V): Genome sequencing to study the core and pangenomes of soil and plant-associated prokaryotes.</title>
        <authorList>
            <person name="Whitman W."/>
        </authorList>
    </citation>
    <scope>NUCLEOTIDE SEQUENCE [LARGE SCALE GENOMIC DNA]</scope>
    <source>
        <strain evidence="1 2">23C40</strain>
    </source>
</reference>
<comment type="caution">
    <text evidence="1">The sequence shown here is derived from an EMBL/GenBank/DDBJ whole genome shotgun (WGS) entry which is preliminary data.</text>
</comment>
<protein>
    <submittedName>
        <fullName evidence="1">Uncharacterized protein</fullName>
    </submittedName>
</protein>
<evidence type="ECO:0000313" key="2">
    <source>
        <dbReference type="Proteomes" id="UP000295043"/>
    </source>
</evidence>
<accession>A0A4R2AS11</accession>
<dbReference type="EMBL" id="SLVU01000045">
    <property type="protein sequence ID" value="TCN16446.1"/>
    <property type="molecule type" value="Genomic_DNA"/>
</dbReference>
<evidence type="ECO:0000313" key="1">
    <source>
        <dbReference type="EMBL" id="TCN16446.1"/>
    </source>
</evidence>
<dbReference type="Proteomes" id="UP000295043">
    <property type="component" value="Unassembled WGS sequence"/>
</dbReference>
<proteinExistence type="predicted"/>
<sequence>MVVSLRFHHHRSQFQRKHRIADYACNPPNYHQRYQHRDGRDLGLRLTR</sequence>